<dbReference type="EMBL" id="CP031306">
    <property type="protein sequence ID" value="QCC56480.1"/>
    <property type="molecule type" value="Genomic_DNA"/>
</dbReference>
<keyword evidence="2" id="KW-0614">Plasmid</keyword>
<keyword evidence="1" id="KW-0472">Membrane</keyword>
<evidence type="ECO:0000313" key="2">
    <source>
        <dbReference type="EMBL" id="QCC56480.1"/>
    </source>
</evidence>
<organism evidence="2 3">
    <name type="scientific">Natronorubrum bangense</name>
    <dbReference type="NCBI Taxonomy" id="61858"/>
    <lineage>
        <taxon>Archaea</taxon>
        <taxon>Methanobacteriati</taxon>
        <taxon>Methanobacteriota</taxon>
        <taxon>Stenosarchaea group</taxon>
        <taxon>Halobacteria</taxon>
        <taxon>Halobacteriales</taxon>
        <taxon>Natrialbaceae</taxon>
        <taxon>Natronorubrum</taxon>
    </lineage>
</organism>
<name>A0A4D6HRV2_9EURY</name>
<protein>
    <submittedName>
        <fullName evidence="2">Uncharacterized protein</fullName>
    </submittedName>
</protein>
<proteinExistence type="predicted"/>
<dbReference type="KEGG" id="nbg:DV706_18375"/>
<accession>A0A4D6HRV2</accession>
<dbReference type="AlphaFoldDB" id="A0A4D6HRV2"/>
<gene>
    <name evidence="2" type="ORF">DV706_18375</name>
</gene>
<keyword evidence="1" id="KW-1133">Transmembrane helix</keyword>
<reference evidence="2 3" key="1">
    <citation type="journal article" date="2019" name="Nat. Commun.">
        <title>A new type of DNA phosphorothioation-based antiviral system in archaea.</title>
        <authorList>
            <person name="Xiong L."/>
            <person name="Liu S."/>
            <person name="Chen S."/>
            <person name="Xiao Y."/>
            <person name="Zhu B."/>
            <person name="Gao Y."/>
            <person name="Zhang Y."/>
            <person name="Chen B."/>
            <person name="Luo J."/>
            <person name="Deng Z."/>
            <person name="Chen X."/>
            <person name="Wang L."/>
            <person name="Chen S."/>
        </authorList>
    </citation>
    <scope>NUCLEOTIDE SEQUENCE [LARGE SCALE GENOMIC DNA]</scope>
    <source>
        <strain evidence="2 3">JCM 10635</strain>
        <plasmid evidence="2 3">unnamed1</plasmid>
    </source>
</reference>
<feature type="transmembrane region" description="Helical" evidence="1">
    <location>
        <begin position="38"/>
        <end position="58"/>
    </location>
</feature>
<evidence type="ECO:0000256" key="1">
    <source>
        <dbReference type="SAM" id="Phobius"/>
    </source>
</evidence>
<dbReference type="Proteomes" id="UP000296822">
    <property type="component" value="Plasmid unnamed1"/>
</dbReference>
<dbReference type="GeneID" id="39853243"/>
<evidence type="ECO:0000313" key="3">
    <source>
        <dbReference type="Proteomes" id="UP000296822"/>
    </source>
</evidence>
<sequence length="81" mass="8884">MRLLPLAVVAVAMIVFFIGILLLDPVLSLAGFSEQEIAATMGITVLVGIWIVAIALYFRFRDSDDESEDEDENETPVGSLR</sequence>
<keyword evidence="1" id="KW-0812">Transmembrane</keyword>
<dbReference type="RefSeq" id="WP_006067174.1">
    <property type="nucleotide sequence ID" value="NZ_CP031306.1"/>
</dbReference>
<geneLocation type="plasmid" evidence="2">
    <name>unnamed1</name>
</geneLocation>